<gene>
    <name evidence="1" type="ORF">AU210_006076</name>
</gene>
<protein>
    <submittedName>
        <fullName evidence="1">Uncharacterized protein</fullName>
    </submittedName>
</protein>
<dbReference type="Proteomes" id="UP000219602">
    <property type="component" value="Chromosome 5"/>
</dbReference>
<sequence>MNAIKVSRRSLSRQAEFGSATLDRYFESDISLSMELSYVHGQGPFAFENTIHDSICLACVETLSQPLLTTWIPNCFFTFAISWPRTIKR</sequence>
<evidence type="ECO:0000313" key="1">
    <source>
        <dbReference type="EMBL" id="PCD37578.1"/>
    </source>
</evidence>
<name>A0A2H3HC76_FUSOX</name>
<dbReference type="AlphaFoldDB" id="A0A2H3HC76"/>
<proteinExistence type="predicted"/>
<comment type="caution">
    <text evidence="1">The sequence shown here is derived from an EMBL/GenBank/DDBJ whole genome shotgun (WGS) entry which is preliminary data.</text>
</comment>
<evidence type="ECO:0000313" key="2">
    <source>
        <dbReference type="Proteomes" id="UP000219602"/>
    </source>
</evidence>
<organism evidence="1 2">
    <name type="scientific">Fusarium oxysporum f. sp. radicis-cucumerinum</name>
    <dbReference type="NCBI Taxonomy" id="327505"/>
    <lineage>
        <taxon>Eukaryota</taxon>
        <taxon>Fungi</taxon>
        <taxon>Dikarya</taxon>
        <taxon>Ascomycota</taxon>
        <taxon>Pezizomycotina</taxon>
        <taxon>Sordariomycetes</taxon>
        <taxon>Hypocreomycetidae</taxon>
        <taxon>Hypocreales</taxon>
        <taxon>Nectriaceae</taxon>
        <taxon>Fusarium</taxon>
        <taxon>Fusarium oxysporum species complex</taxon>
    </lineage>
</organism>
<reference evidence="1 2" key="1">
    <citation type="journal article" date="2016" name="Environ. Microbiol.">
        <title>Effector profiles distinguish formae speciales of Fusarium oxysporum.</title>
        <authorList>
            <person name="van Dam P."/>
            <person name="Fokkens L."/>
            <person name="Schmidt S.M."/>
            <person name="Linmans J.H."/>
            <person name="Kistler H.C."/>
            <person name="Ma L.J."/>
            <person name="Rep M."/>
        </authorList>
    </citation>
    <scope>NUCLEOTIDE SEQUENCE [LARGE SCALE GENOMIC DNA]</scope>
    <source>
        <strain evidence="1 2">Forc016</strain>
    </source>
</reference>
<dbReference type="EMBL" id="MABQ02000004">
    <property type="protein sequence ID" value="PCD37578.1"/>
    <property type="molecule type" value="Genomic_DNA"/>
</dbReference>
<accession>A0A2H3HC76</accession>
<reference evidence="1 2" key="2">
    <citation type="journal article" date="2017" name="Sci. Rep.">
        <title>A mobile pathogenicity chromosome in Fusarium oxysporum for infection of multiple cucurbit species.</title>
        <authorList>
            <person name="van Dam P."/>
            <person name="Fokkens L."/>
            <person name="Ayukawa Y."/>
            <person name="van der Gragt M."/>
            <person name="Ter Horst A."/>
            <person name="Brankovics B."/>
            <person name="Houterman P.M."/>
            <person name="Arie T."/>
            <person name="Rep M."/>
        </authorList>
    </citation>
    <scope>NUCLEOTIDE SEQUENCE [LARGE SCALE GENOMIC DNA]</scope>
    <source>
        <strain evidence="1 2">Forc016</strain>
    </source>
</reference>